<dbReference type="Proteomes" id="UP001225042">
    <property type="component" value="Unassembled WGS sequence"/>
</dbReference>
<protein>
    <submittedName>
        <fullName evidence="1">Uncharacterized protein</fullName>
    </submittedName>
</protein>
<evidence type="ECO:0000313" key="2">
    <source>
        <dbReference type="Proteomes" id="UP001225042"/>
    </source>
</evidence>
<dbReference type="RefSeq" id="WP_015059355.1">
    <property type="nucleotide sequence ID" value="NZ_JAVDKR010000020.1"/>
</dbReference>
<name>A0AAW8HIE9_9ENTR</name>
<comment type="caution">
    <text evidence="1">The sequence shown here is derived from an EMBL/GenBank/DDBJ whole genome shotgun (WGS) entry which is preliminary data.</text>
</comment>
<gene>
    <name evidence="1" type="ORF">RBJ67_26025</name>
</gene>
<dbReference type="AlphaFoldDB" id="A0AAW8HIE9"/>
<reference evidence="1 2" key="1">
    <citation type="submission" date="2023-08" db="EMBL/GenBank/DDBJ databases">
        <authorList>
            <person name="Dale J."/>
        </authorList>
    </citation>
    <scope>NUCLEOTIDE SEQUENCE [LARGE SCALE GENOMIC DNA]</scope>
    <source>
        <strain evidence="1 2">2023EL-00788</strain>
    </source>
</reference>
<evidence type="ECO:0000313" key="1">
    <source>
        <dbReference type="EMBL" id="MDQ2259590.1"/>
    </source>
</evidence>
<sequence>MRQQQDEPGRFSICSRQAAVVHAMFLDYEAAKDYATRSRLVTAANIPSFGAPE</sequence>
<organism evidence="1 2">
    <name type="scientific">Enterobacter soli</name>
    <dbReference type="NCBI Taxonomy" id="885040"/>
    <lineage>
        <taxon>Bacteria</taxon>
        <taxon>Pseudomonadati</taxon>
        <taxon>Pseudomonadota</taxon>
        <taxon>Gammaproteobacteria</taxon>
        <taxon>Enterobacterales</taxon>
        <taxon>Enterobacteriaceae</taxon>
        <taxon>Enterobacter</taxon>
    </lineage>
</organism>
<accession>A0AAW8HIE9</accession>
<proteinExistence type="predicted"/>
<dbReference type="EMBL" id="JAVDKS010000023">
    <property type="protein sequence ID" value="MDQ2259590.1"/>
    <property type="molecule type" value="Genomic_DNA"/>
</dbReference>
<keyword evidence="2" id="KW-1185">Reference proteome</keyword>